<feature type="compositionally biased region" description="Polar residues" evidence="1">
    <location>
        <begin position="11"/>
        <end position="27"/>
    </location>
</feature>
<evidence type="ECO:0000313" key="2">
    <source>
        <dbReference type="EMBL" id="TNM97548.1"/>
    </source>
</evidence>
<dbReference type="AlphaFoldDB" id="A0A4Z2C0N3"/>
<feature type="non-terminal residue" evidence="2">
    <location>
        <position position="131"/>
    </location>
</feature>
<dbReference type="Proteomes" id="UP000516260">
    <property type="component" value="Chromosome 16"/>
</dbReference>
<reference evidence="2 3" key="1">
    <citation type="submission" date="2019-04" db="EMBL/GenBank/DDBJ databases">
        <title>The sequence and de novo assembly of Takifugu bimaculatus genome using PacBio and Hi-C technologies.</title>
        <authorList>
            <person name="Xu P."/>
            <person name="Liu B."/>
            <person name="Zhou Z."/>
        </authorList>
    </citation>
    <scope>NUCLEOTIDE SEQUENCE [LARGE SCALE GENOMIC DNA]</scope>
    <source>
        <strain evidence="2">TB-2018</strain>
        <tissue evidence="2">Muscle</tissue>
    </source>
</reference>
<keyword evidence="3" id="KW-1185">Reference proteome</keyword>
<proteinExistence type="predicted"/>
<name>A0A4Z2C0N3_9TELE</name>
<organism evidence="2 3">
    <name type="scientific">Takifugu bimaculatus</name>
    <dbReference type="NCBI Taxonomy" id="433685"/>
    <lineage>
        <taxon>Eukaryota</taxon>
        <taxon>Metazoa</taxon>
        <taxon>Chordata</taxon>
        <taxon>Craniata</taxon>
        <taxon>Vertebrata</taxon>
        <taxon>Euteleostomi</taxon>
        <taxon>Actinopterygii</taxon>
        <taxon>Neopterygii</taxon>
        <taxon>Teleostei</taxon>
        <taxon>Neoteleostei</taxon>
        <taxon>Acanthomorphata</taxon>
        <taxon>Eupercaria</taxon>
        <taxon>Tetraodontiformes</taxon>
        <taxon>Tetradontoidea</taxon>
        <taxon>Tetraodontidae</taxon>
        <taxon>Takifugu</taxon>
    </lineage>
</organism>
<protein>
    <submittedName>
        <fullName evidence="2">Uncharacterized protein</fullName>
    </submittedName>
</protein>
<accession>A0A4Z2C0N3</accession>
<feature type="region of interest" description="Disordered" evidence="1">
    <location>
        <begin position="112"/>
        <end position="131"/>
    </location>
</feature>
<comment type="caution">
    <text evidence="2">The sequence shown here is derived from an EMBL/GenBank/DDBJ whole genome shotgun (WGS) entry which is preliminary data.</text>
</comment>
<sequence>SRTVHIPGAHTCTQAHKTSHTPPTLSETVKTGAHTPPFHGVPIQAAAALPKLLVLLSCHTLGAAAPEPTHLIWTQAFKGRDTNPRHLPASQTCQTLRPLLLPPRPPFLLPAPASRLTWTNGRQPGTKIDQY</sequence>
<evidence type="ECO:0000256" key="1">
    <source>
        <dbReference type="SAM" id="MobiDB-lite"/>
    </source>
</evidence>
<feature type="region of interest" description="Disordered" evidence="1">
    <location>
        <begin position="1"/>
        <end position="27"/>
    </location>
</feature>
<evidence type="ECO:0000313" key="3">
    <source>
        <dbReference type="Proteomes" id="UP000516260"/>
    </source>
</evidence>
<dbReference type="EMBL" id="SWLE01000008">
    <property type="protein sequence ID" value="TNM97548.1"/>
    <property type="molecule type" value="Genomic_DNA"/>
</dbReference>
<gene>
    <name evidence="2" type="ORF">fugu_015704</name>
</gene>